<feature type="transmembrane region" description="Helical" evidence="7">
    <location>
        <begin position="95"/>
        <end position="116"/>
    </location>
</feature>
<evidence type="ECO:0000259" key="8">
    <source>
        <dbReference type="Pfam" id="PF00892"/>
    </source>
</evidence>
<dbReference type="RefSeq" id="WP_284340139.1">
    <property type="nucleotide sequence ID" value="NZ_BSNS01000009.1"/>
</dbReference>
<name>A0ABQ5W3Y9_9HYPH</name>
<evidence type="ECO:0000256" key="5">
    <source>
        <dbReference type="ARBA" id="ARBA00023136"/>
    </source>
</evidence>
<feature type="transmembrane region" description="Helical" evidence="7">
    <location>
        <begin position="184"/>
        <end position="206"/>
    </location>
</feature>
<dbReference type="Gene3D" id="1.10.3730.20">
    <property type="match status" value="1"/>
</dbReference>
<dbReference type="InterPro" id="IPR037185">
    <property type="entry name" value="EmrE-like"/>
</dbReference>
<feature type="transmembrane region" description="Helical" evidence="7">
    <location>
        <begin position="212"/>
        <end position="234"/>
    </location>
</feature>
<gene>
    <name evidence="9" type="ORF">GCM10010862_19460</name>
</gene>
<comment type="caution">
    <text evidence="9">The sequence shown here is derived from an EMBL/GenBank/DDBJ whole genome shotgun (WGS) entry which is preliminary data.</text>
</comment>
<dbReference type="PANTHER" id="PTHR22911:SF6">
    <property type="entry name" value="SOLUTE CARRIER FAMILY 35 MEMBER G1"/>
    <property type="match status" value="1"/>
</dbReference>
<feature type="domain" description="EamA" evidence="8">
    <location>
        <begin position="159"/>
        <end position="282"/>
    </location>
</feature>
<accession>A0ABQ5W3Y9</accession>
<evidence type="ECO:0000256" key="1">
    <source>
        <dbReference type="ARBA" id="ARBA00004141"/>
    </source>
</evidence>
<keyword evidence="3 7" id="KW-0812">Transmembrane</keyword>
<evidence type="ECO:0000313" key="10">
    <source>
        <dbReference type="Proteomes" id="UP001156691"/>
    </source>
</evidence>
<evidence type="ECO:0000256" key="6">
    <source>
        <dbReference type="SAM" id="MobiDB-lite"/>
    </source>
</evidence>
<feature type="transmembrane region" description="Helical" evidence="7">
    <location>
        <begin position="241"/>
        <end position="261"/>
    </location>
</feature>
<evidence type="ECO:0000256" key="3">
    <source>
        <dbReference type="ARBA" id="ARBA00022692"/>
    </source>
</evidence>
<protein>
    <recommendedName>
        <fullName evidence="8">EamA domain-containing protein</fullName>
    </recommendedName>
</protein>
<keyword evidence="4 7" id="KW-1133">Transmembrane helix</keyword>
<dbReference type="Pfam" id="PF00892">
    <property type="entry name" value="EamA"/>
    <property type="match status" value="2"/>
</dbReference>
<keyword evidence="10" id="KW-1185">Reference proteome</keyword>
<keyword evidence="5 7" id="KW-0472">Membrane</keyword>
<feature type="transmembrane region" description="Helical" evidence="7">
    <location>
        <begin position="267"/>
        <end position="284"/>
    </location>
</feature>
<dbReference type="Proteomes" id="UP001156691">
    <property type="component" value="Unassembled WGS sequence"/>
</dbReference>
<feature type="region of interest" description="Disordered" evidence="6">
    <location>
        <begin position="290"/>
        <end position="321"/>
    </location>
</feature>
<dbReference type="EMBL" id="BSNS01000009">
    <property type="protein sequence ID" value="GLQ54687.1"/>
    <property type="molecule type" value="Genomic_DNA"/>
</dbReference>
<proteinExistence type="inferred from homology"/>
<feature type="transmembrane region" description="Helical" evidence="7">
    <location>
        <begin position="153"/>
        <end position="172"/>
    </location>
</feature>
<sequence>MKRDEAITGILLGAGGIATLCAMDAVAKSLGAHISTFQIAFVRYAGAALWLAGFMLIARAAWPRRENYGRHALRGALMVLTACLFFYGVTNLPLAVAAALAMSAPIYISLLGVVILKEPVSPTLLVAIALGIAGSLVIVFGGESIPTGGSSSLLAWGAGILAPVSYAAALVLMKHHSTDEGPMAMTLAQSSVAAAIAVPLALPGLAAPPVEIWWQIALIGLLGAVGFILIFGGLKRLPASIFSVVDYTGLLWAAVLGYLFFAEIPQVQLWIGGALIIAACALGMRAAGRQRDAPATPDPSTAIPPAVPPSSAPEPRSSSES</sequence>
<feature type="transmembrane region" description="Helical" evidence="7">
    <location>
        <begin position="41"/>
        <end position="60"/>
    </location>
</feature>
<evidence type="ECO:0000313" key="9">
    <source>
        <dbReference type="EMBL" id="GLQ54687.1"/>
    </source>
</evidence>
<evidence type="ECO:0000256" key="7">
    <source>
        <dbReference type="SAM" id="Phobius"/>
    </source>
</evidence>
<comment type="similarity">
    <text evidence="2">Belongs to the drug/metabolite transporter (DMT) superfamily. 10 TMS drug/metabolite exporter (DME) (TC 2.A.7.3) family.</text>
</comment>
<evidence type="ECO:0000256" key="4">
    <source>
        <dbReference type="ARBA" id="ARBA00022989"/>
    </source>
</evidence>
<dbReference type="InterPro" id="IPR000620">
    <property type="entry name" value="EamA_dom"/>
</dbReference>
<evidence type="ECO:0000256" key="2">
    <source>
        <dbReference type="ARBA" id="ARBA00009853"/>
    </source>
</evidence>
<feature type="transmembrane region" description="Helical" evidence="7">
    <location>
        <begin position="72"/>
        <end position="89"/>
    </location>
</feature>
<dbReference type="SUPFAM" id="SSF103481">
    <property type="entry name" value="Multidrug resistance efflux transporter EmrE"/>
    <property type="match status" value="2"/>
</dbReference>
<dbReference type="PANTHER" id="PTHR22911">
    <property type="entry name" value="ACYL-MALONYL CONDENSING ENZYME-RELATED"/>
    <property type="match status" value="1"/>
</dbReference>
<reference evidence="10" key="1">
    <citation type="journal article" date="2019" name="Int. J. Syst. Evol. Microbiol.">
        <title>The Global Catalogue of Microorganisms (GCM) 10K type strain sequencing project: providing services to taxonomists for standard genome sequencing and annotation.</title>
        <authorList>
            <consortium name="The Broad Institute Genomics Platform"/>
            <consortium name="The Broad Institute Genome Sequencing Center for Infectious Disease"/>
            <person name="Wu L."/>
            <person name="Ma J."/>
        </authorList>
    </citation>
    <scope>NUCLEOTIDE SEQUENCE [LARGE SCALE GENOMIC DNA]</scope>
    <source>
        <strain evidence="10">NBRC 112416</strain>
    </source>
</reference>
<organism evidence="9 10">
    <name type="scientific">Devosia nitrariae</name>
    <dbReference type="NCBI Taxonomy" id="2071872"/>
    <lineage>
        <taxon>Bacteria</taxon>
        <taxon>Pseudomonadati</taxon>
        <taxon>Pseudomonadota</taxon>
        <taxon>Alphaproteobacteria</taxon>
        <taxon>Hyphomicrobiales</taxon>
        <taxon>Devosiaceae</taxon>
        <taxon>Devosia</taxon>
    </lineage>
</organism>
<comment type="subcellular location">
    <subcellularLocation>
        <location evidence="1">Membrane</location>
        <topology evidence="1">Multi-pass membrane protein</topology>
    </subcellularLocation>
</comment>
<feature type="transmembrane region" description="Helical" evidence="7">
    <location>
        <begin position="123"/>
        <end position="141"/>
    </location>
</feature>
<feature type="domain" description="EamA" evidence="8">
    <location>
        <begin position="8"/>
        <end position="139"/>
    </location>
</feature>